<dbReference type="HOGENOM" id="CLU_020273_1_2_6"/>
<feature type="binding site" evidence="14">
    <location>
        <begin position="139"/>
        <end position="143"/>
    </location>
    <ligand>
        <name>D-ribulose 5-phosphate</name>
        <dbReference type="ChEBI" id="CHEBI:58121"/>
    </ligand>
</feature>
<dbReference type="Pfam" id="PF00925">
    <property type="entry name" value="GTP_cyclohydro2"/>
    <property type="match status" value="1"/>
</dbReference>
<evidence type="ECO:0000256" key="2">
    <source>
        <dbReference type="ARBA" id="ARBA00001936"/>
    </source>
</evidence>
<keyword evidence="9 14" id="KW-0686">Riboflavin biosynthesis</keyword>
<dbReference type="PANTHER" id="PTHR21327">
    <property type="entry name" value="GTP CYCLOHYDROLASE II-RELATED"/>
    <property type="match status" value="1"/>
</dbReference>
<keyword evidence="11 14" id="KW-0460">Magnesium</keyword>
<keyword evidence="12 14" id="KW-0464">Manganese</keyword>
<dbReference type="GO" id="GO:0005829">
    <property type="term" value="C:cytosol"/>
    <property type="evidence" value="ECO:0007669"/>
    <property type="project" value="TreeGrafter"/>
</dbReference>
<feature type="site" description="Essential for catalytic activity" evidence="14">
    <location>
        <position position="163"/>
    </location>
</feature>
<feature type="binding site" evidence="14">
    <location>
        <position position="31"/>
    </location>
    <ligand>
        <name>D-ribulose 5-phosphate</name>
        <dbReference type="ChEBI" id="CHEBI:58121"/>
    </ligand>
</feature>
<gene>
    <name evidence="14" type="primary">ribB</name>
    <name evidence="16" type="ORF">NT02SARS_0651</name>
</gene>
<dbReference type="Proteomes" id="UP000010116">
    <property type="component" value="Unassembled WGS sequence"/>
</dbReference>
<organism evidence="16 17">
    <name type="scientific">SAR86 cluster bacterium SAR86B</name>
    <dbReference type="NCBI Taxonomy" id="1123867"/>
    <lineage>
        <taxon>Bacteria</taxon>
        <taxon>Pseudomonadati</taxon>
        <taxon>Pseudomonadota</taxon>
        <taxon>Gammaproteobacteria</taxon>
        <taxon>SAR86 cluster</taxon>
    </lineage>
</organism>
<dbReference type="InterPro" id="IPR032677">
    <property type="entry name" value="GTP_cyclohydro_II"/>
</dbReference>
<evidence type="ECO:0000256" key="14">
    <source>
        <dbReference type="HAMAP-Rule" id="MF_00180"/>
    </source>
</evidence>
<comment type="similarity">
    <text evidence="6">In the C-terminal section; belongs to the GTP cyclohydrolase II family.</text>
</comment>
<name>J4V5R8_9GAMM</name>
<dbReference type="Gene3D" id="3.40.50.10990">
    <property type="entry name" value="GTP cyclohydrolase II"/>
    <property type="match status" value="1"/>
</dbReference>
<keyword evidence="13 14" id="KW-0456">Lyase</keyword>
<evidence type="ECO:0000256" key="6">
    <source>
        <dbReference type="ARBA" id="ARBA00008976"/>
    </source>
</evidence>
<evidence type="ECO:0000256" key="3">
    <source>
        <dbReference type="ARBA" id="ARBA00002284"/>
    </source>
</evidence>
<evidence type="ECO:0000256" key="12">
    <source>
        <dbReference type="ARBA" id="ARBA00023211"/>
    </source>
</evidence>
<comment type="subunit">
    <text evidence="14">Homodimer.</text>
</comment>
<evidence type="ECO:0000256" key="4">
    <source>
        <dbReference type="ARBA" id="ARBA00004904"/>
    </source>
</evidence>
<accession>J4V5R8</accession>
<comment type="cofactor">
    <cofactor evidence="2">
        <name>Mn(2+)</name>
        <dbReference type="ChEBI" id="CHEBI:29035"/>
    </cofactor>
</comment>
<sequence>MFNTIEEIIDDISKGKIVILLDDEDRENEGDLVCAAELVTPEIINFMASHGKGLICMPLSGEKCDQLNLPMMTNFNRASHGTGFTVSIEAASGISTGISAADRSHTILTAASNSAKSSDIVQPGHVFPLRAMDGGVLSRAGHTEAATDLSLLAGLQPSGVICEIMNDDGTMARRDDLFKFAEKHSLKIGTIADLIQYRAIKEKSVSKEYEREVNIYDASFTLSAWRDSIFNDIHLAFVKGNLSKKSVPLVRVQAVNLIHDLLELDEFGSRLNFKDAINKIGKEEEGVLLLIGSNDSPDTIVNHLRGTKDKWIPDTRTAGIGSQILNELGLKQIRLLAAPLKYPSLSGFDIDVVGYER</sequence>
<evidence type="ECO:0000256" key="7">
    <source>
        <dbReference type="ARBA" id="ARBA00012153"/>
    </source>
</evidence>
<dbReference type="UniPathway" id="UPA00275">
    <property type="reaction ID" value="UER00399"/>
</dbReference>
<dbReference type="InterPro" id="IPR000422">
    <property type="entry name" value="DHBP_synthase_RibB"/>
</dbReference>
<dbReference type="FunFam" id="3.90.870.10:FF:000001">
    <property type="entry name" value="Riboflavin biosynthesis protein RibBA"/>
    <property type="match status" value="1"/>
</dbReference>
<dbReference type="PANTHER" id="PTHR21327:SF34">
    <property type="entry name" value="3,4-DIHYDROXY-2-BUTANONE 4-PHOSPHATE SYNTHASE"/>
    <property type="match status" value="1"/>
</dbReference>
<evidence type="ECO:0000259" key="15">
    <source>
        <dbReference type="Pfam" id="PF00925"/>
    </source>
</evidence>
<proteinExistence type="inferred from homology"/>
<dbReference type="NCBIfam" id="TIGR00506">
    <property type="entry name" value="ribB"/>
    <property type="match status" value="1"/>
</dbReference>
<evidence type="ECO:0000313" key="16">
    <source>
        <dbReference type="EMBL" id="EJP73792.1"/>
    </source>
</evidence>
<evidence type="ECO:0000313" key="17">
    <source>
        <dbReference type="Proteomes" id="UP000010116"/>
    </source>
</evidence>
<dbReference type="GO" id="GO:0000287">
    <property type="term" value="F:magnesium ion binding"/>
    <property type="evidence" value="ECO:0007669"/>
    <property type="project" value="UniProtKB-UniRule"/>
</dbReference>
<dbReference type="Pfam" id="PF00926">
    <property type="entry name" value="DHBP_synthase"/>
    <property type="match status" value="1"/>
</dbReference>
<comment type="pathway">
    <text evidence="4 14">Cofactor biosynthesis; riboflavin biosynthesis; 2-hydroxy-3-oxobutyl phosphate from D-ribulose 5-phosphate: step 1/1.</text>
</comment>
<dbReference type="EC" id="4.1.99.12" evidence="7 14"/>
<reference evidence="16 17" key="1">
    <citation type="journal article" date="2012" name="ISME J.">
        <title>Genomic insights to SAR86, an abundant and uncultivated marine bacterial lineage.</title>
        <authorList>
            <person name="Dupont C.L."/>
            <person name="Rusch D.B."/>
            <person name="Yooseph S."/>
            <person name="Lombardo M.J."/>
            <person name="Richter R.A."/>
            <person name="Valas R."/>
            <person name="Novotny M."/>
            <person name="Yee-Greenbaum J."/>
            <person name="Selengut J.D."/>
            <person name="Haft D.H."/>
            <person name="Halpern A.L."/>
            <person name="Lasken R.S."/>
            <person name="Nealson K."/>
            <person name="Friedman R."/>
            <person name="Venter J.C."/>
        </authorList>
    </citation>
    <scope>NUCLEOTIDE SEQUENCE [LARGE SCALE GENOMIC DNA]</scope>
</reference>
<dbReference type="HAMAP" id="MF_00180">
    <property type="entry name" value="RibB"/>
    <property type="match status" value="1"/>
</dbReference>
<comment type="similarity">
    <text evidence="5">In the N-terminal section; belongs to the DHBP synthase family.</text>
</comment>
<protein>
    <recommendedName>
        <fullName evidence="8 14">3,4-dihydroxy-2-butanone 4-phosphate synthase</fullName>
        <shortName evidence="14">DHBP synthase</shortName>
        <ecNumber evidence="7 14">4.1.99.12</ecNumber>
    </recommendedName>
</protein>
<feature type="binding site" evidence="14">
    <location>
        <position position="142"/>
    </location>
    <ligand>
        <name>Mg(2+)</name>
        <dbReference type="ChEBI" id="CHEBI:18420"/>
        <label>2</label>
    </ligand>
</feature>
<feature type="binding site" evidence="14">
    <location>
        <position position="27"/>
    </location>
    <ligand>
        <name>Mg(2+)</name>
        <dbReference type="ChEBI" id="CHEBI:18420"/>
        <label>1</label>
    </ligand>
</feature>
<evidence type="ECO:0000256" key="1">
    <source>
        <dbReference type="ARBA" id="ARBA00000141"/>
    </source>
</evidence>
<evidence type="ECO:0000256" key="5">
    <source>
        <dbReference type="ARBA" id="ARBA00005520"/>
    </source>
</evidence>
<feature type="domain" description="GTP cyclohydrolase II" evidence="15">
    <location>
        <begin position="210"/>
        <end position="355"/>
    </location>
</feature>
<comment type="function">
    <text evidence="3 14">Catalyzes the conversion of D-ribulose 5-phosphate to formate and 3,4-dihydroxy-2-butanone 4-phosphate.</text>
</comment>
<dbReference type="AlphaFoldDB" id="J4V5R8"/>
<dbReference type="GO" id="GO:0009231">
    <property type="term" value="P:riboflavin biosynthetic process"/>
    <property type="evidence" value="ECO:0007669"/>
    <property type="project" value="UniProtKB-UniRule"/>
</dbReference>
<evidence type="ECO:0000256" key="11">
    <source>
        <dbReference type="ARBA" id="ARBA00022842"/>
    </source>
</evidence>
<dbReference type="EMBL" id="JH611164">
    <property type="protein sequence ID" value="EJP73792.1"/>
    <property type="molecule type" value="Genomic_DNA"/>
</dbReference>
<dbReference type="GO" id="GO:0030145">
    <property type="term" value="F:manganese ion binding"/>
    <property type="evidence" value="ECO:0007669"/>
    <property type="project" value="UniProtKB-UniRule"/>
</dbReference>
<evidence type="ECO:0000256" key="9">
    <source>
        <dbReference type="ARBA" id="ARBA00022619"/>
    </source>
</evidence>
<evidence type="ECO:0000256" key="13">
    <source>
        <dbReference type="ARBA" id="ARBA00023239"/>
    </source>
</evidence>
<dbReference type="SUPFAM" id="SSF55821">
    <property type="entry name" value="YrdC/RibB"/>
    <property type="match status" value="1"/>
</dbReference>
<feature type="binding site" evidence="14">
    <location>
        <begin position="26"/>
        <end position="27"/>
    </location>
    <ligand>
        <name>D-ribulose 5-phosphate</name>
        <dbReference type="ChEBI" id="CHEBI:58121"/>
    </ligand>
</feature>
<dbReference type="GO" id="GO:0003935">
    <property type="term" value="F:GTP cyclohydrolase II activity"/>
    <property type="evidence" value="ECO:0007669"/>
    <property type="project" value="TreeGrafter"/>
</dbReference>
<dbReference type="GO" id="GO:0008686">
    <property type="term" value="F:3,4-dihydroxy-2-butanone-4-phosphate synthase activity"/>
    <property type="evidence" value="ECO:0007669"/>
    <property type="project" value="UniProtKB-UniRule"/>
</dbReference>
<evidence type="ECO:0000256" key="10">
    <source>
        <dbReference type="ARBA" id="ARBA00022723"/>
    </source>
</evidence>
<evidence type="ECO:0000256" key="8">
    <source>
        <dbReference type="ARBA" id="ARBA00018836"/>
    </source>
</evidence>
<dbReference type="SUPFAM" id="SSF142695">
    <property type="entry name" value="RibA-like"/>
    <property type="match status" value="1"/>
</dbReference>
<keyword evidence="10 14" id="KW-0479">Metal-binding</keyword>
<comment type="cofactor">
    <cofactor evidence="14">
        <name>Mg(2+)</name>
        <dbReference type="ChEBI" id="CHEBI:18420"/>
    </cofactor>
    <cofactor evidence="14">
        <name>Mn(2+)</name>
        <dbReference type="ChEBI" id="CHEBI:29035"/>
    </cofactor>
    <text evidence="14">Binds 2 divalent metal cations per subunit. Magnesium or manganese.</text>
</comment>
<comment type="catalytic activity">
    <reaction evidence="1 14">
        <text>D-ribulose 5-phosphate = (2S)-2-hydroxy-3-oxobutyl phosphate + formate + H(+)</text>
        <dbReference type="Rhea" id="RHEA:18457"/>
        <dbReference type="ChEBI" id="CHEBI:15378"/>
        <dbReference type="ChEBI" id="CHEBI:15740"/>
        <dbReference type="ChEBI" id="CHEBI:58121"/>
        <dbReference type="ChEBI" id="CHEBI:58830"/>
        <dbReference type="EC" id="4.1.99.12"/>
    </reaction>
</comment>
<feature type="binding site" evidence="14">
    <location>
        <position position="27"/>
    </location>
    <ligand>
        <name>Mg(2+)</name>
        <dbReference type="ChEBI" id="CHEBI:18420"/>
        <label>2</label>
    </ligand>
</feature>
<dbReference type="InterPro" id="IPR036144">
    <property type="entry name" value="RibA-like_sf"/>
</dbReference>
<comment type="similarity">
    <text evidence="14">Belongs to the DHBP synthase family.</text>
</comment>
<dbReference type="Gene3D" id="3.90.870.10">
    <property type="entry name" value="DHBP synthase"/>
    <property type="match status" value="1"/>
</dbReference>
<feature type="site" description="Essential for catalytic activity" evidence="14">
    <location>
        <position position="125"/>
    </location>
</feature>
<dbReference type="InterPro" id="IPR017945">
    <property type="entry name" value="DHBP_synth_RibB-like_a/b_dom"/>
</dbReference>
<dbReference type="PIRSF" id="PIRSF001259">
    <property type="entry name" value="RibA"/>
    <property type="match status" value="1"/>
</dbReference>